<dbReference type="Proteomes" id="UP000298787">
    <property type="component" value="Chromosome 8"/>
</dbReference>
<dbReference type="GO" id="GO:0003925">
    <property type="term" value="F:G protein activity"/>
    <property type="evidence" value="ECO:0007669"/>
    <property type="project" value="UniProtKB-EC"/>
</dbReference>
<protein>
    <recommendedName>
        <fullName evidence="3">small monomeric GTPase</fullName>
        <ecNumber evidence="3">3.6.5.2</ecNumber>
    </recommendedName>
</protein>
<name>A0A4U5UK68_COLLU</name>
<dbReference type="AlphaFoldDB" id="A0A4U5UK68"/>
<evidence type="ECO:0000313" key="9">
    <source>
        <dbReference type="Proteomes" id="UP000298787"/>
    </source>
</evidence>
<dbReference type="Pfam" id="PF00071">
    <property type="entry name" value="Ras"/>
    <property type="match status" value="1"/>
</dbReference>
<dbReference type="GO" id="GO:0005525">
    <property type="term" value="F:GTP binding"/>
    <property type="evidence" value="ECO:0007669"/>
    <property type="project" value="UniProtKB-KW"/>
</dbReference>
<accession>A0A4U5UK68</accession>
<evidence type="ECO:0000256" key="2">
    <source>
        <dbReference type="ARBA" id="ARBA00006270"/>
    </source>
</evidence>
<dbReference type="SUPFAM" id="SSF52540">
    <property type="entry name" value="P-loop containing nucleoside triphosphate hydrolases"/>
    <property type="match status" value="1"/>
</dbReference>
<dbReference type="SMART" id="SM00175">
    <property type="entry name" value="RAB"/>
    <property type="match status" value="1"/>
</dbReference>
<dbReference type="GO" id="GO:0016020">
    <property type="term" value="C:membrane"/>
    <property type="evidence" value="ECO:0007669"/>
    <property type="project" value="UniProtKB-SubCell"/>
</dbReference>
<sequence>MHRVGVRFDSLSTTASDTAGQERYRTITTAYYRGAMGFILMYDITNEESFNAVQDWMDCFSSADPDAMKATLLYDFNNDKDDLWYRDDTARPLESCFPLRPRHSPCTACLHDRTVYAMCDGLADGVRVVMEAMVGAVGKSVDIFRSGKDGGGRRPERGQSSSSVLLSPFCCVVFTSFMSAFGSTP</sequence>
<evidence type="ECO:0000256" key="5">
    <source>
        <dbReference type="ARBA" id="ARBA00023134"/>
    </source>
</evidence>
<dbReference type="InterPro" id="IPR001806">
    <property type="entry name" value="Small_GTPase"/>
</dbReference>
<dbReference type="InterPro" id="IPR050305">
    <property type="entry name" value="Small_GTPase_Rab"/>
</dbReference>
<comment type="subcellular location">
    <subcellularLocation>
        <location evidence="1">Membrane</location>
        <topology evidence="1">Lipid-anchor</topology>
    </subcellularLocation>
</comment>
<dbReference type="InterPro" id="IPR027417">
    <property type="entry name" value="P-loop_NTPase"/>
</dbReference>
<comment type="similarity">
    <text evidence="2">Belongs to the small GTPase superfamily. Rab family.</text>
</comment>
<keyword evidence="6" id="KW-0449">Lipoprotein</keyword>
<evidence type="ECO:0000256" key="6">
    <source>
        <dbReference type="ARBA" id="ARBA00023289"/>
    </source>
</evidence>
<keyword evidence="4" id="KW-0547">Nucleotide-binding</keyword>
<comment type="catalytic activity">
    <reaction evidence="7">
        <text>GTP + H2O = GDP + phosphate + H(+)</text>
        <dbReference type="Rhea" id="RHEA:19669"/>
        <dbReference type="ChEBI" id="CHEBI:15377"/>
        <dbReference type="ChEBI" id="CHEBI:15378"/>
        <dbReference type="ChEBI" id="CHEBI:37565"/>
        <dbReference type="ChEBI" id="CHEBI:43474"/>
        <dbReference type="ChEBI" id="CHEBI:58189"/>
        <dbReference type="EC" id="3.6.5.2"/>
    </reaction>
    <physiologicalReaction direction="left-to-right" evidence="7">
        <dbReference type="Rhea" id="RHEA:19670"/>
    </physiologicalReaction>
</comment>
<evidence type="ECO:0000256" key="1">
    <source>
        <dbReference type="ARBA" id="ARBA00004635"/>
    </source>
</evidence>
<evidence type="ECO:0000313" key="8">
    <source>
        <dbReference type="EMBL" id="TKS75216.1"/>
    </source>
</evidence>
<dbReference type="PROSITE" id="PS51419">
    <property type="entry name" value="RAB"/>
    <property type="match status" value="1"/>
</dbReference>
<dbReference type="EMBL" id="CM014085">
    <property type="protein sequence ID" value="TKS75216.1"/>
    <property type="molecule type" value="Genomic_DNA"/>
</dbReference>
<dbReference type="PANTHER" id="PTHR47980">
    <property type="entry name" value="LD44762P"/>
    <property type="match status" value="1"/>
</dbReference>
<reference evidence="8 9" key="1">
    <citation type="submission" date="2019-01" db="EMBL/GenBank/DDBJ databases">
        <title>Genome Assembly of Collichthys lucidus.</title>
        <authorList>
            <person name="Cai M."/>
            <person name="Xiao S."/>
        </authorList>
    </citation>
    <scope>NUCLEOTIDE SEQUENCE [LARGE SCALE GENOMIC DNA]</scope>
    <source>
        <strain evidence="8">JT15FE1705JMU</strain>
        <tissue evidence="8">Muscle</tissue>
    </source>
</reference>
<gene>
    <name evidence="8" type="ORF">D9C73_009300</name>
</gene>
<proteinExistence type="inferred from homology"/>
<dbReference type="STRING" id="240159.A0A4U5UK68"/>
<evidence type="ECO:0000256" key="7">
    <source>
        <dbReference type="ARBA" id="ARBA00047660"/>
    </source>
</evidence>
<evidence type="ECO:0000256" key="4">
    <source>
        <dbReference type="ARBA" id="ARBA00022741"/>
    </source>
</evidence>
<dbReference type="EC" id="3.6.5.2" evidence="3"/>
<keyword evidence="5" id="KW-0342">GTP-binding</keyword>
<keyword evidence="6" id="KW-0636">Prenylation</keyword>
<evidence type="ECO:0000256" key="3">
    <source>
        <dbReference type="ARBA" id="ARBA00011984"/>
    </source>
</evidence>
<dbReference type="Gene3D" id="3.40.50.300">
    <property type="entry name" value="P-loop containing nucleotide triphosphate hydrolases"/>
    <property type="match status" value="1"/>
</dbReference>
<organism evidence="8 9">
    <name type="scientific">Collichthys lucidus</name>
    <name type="common">Big head croaker</name>
    <name type="synonym">Sciaena lucida</name>
    <dbReference type="NCBI Taxonomy" id="240159"/>
    <lineage>
        <taxon>Eukaryota</taxon>
        <taxon>Metazoa</taxon>
        <taxon>Chordata</taxon>
        <taxon>Craniata</taxon>
        <taxon>Vertebrata</taxon>
        <taxon>Euteleostomi</taxon>
        <taxon>Actinopterygii</taxon>
        <taxon>Neopterygii</taxon>
        <taxon>Teleostei</taxon>
        <taxon>Neoteleostei</taxon>
        <taxon>Acanthomorphata</taxon>
        <taxon>Eupercaria</taxon>
        <taxon>Sciaenidae</taxon>
        <taxon>Collichthys</taxon>
    </lineage>
</organism>
<keyword evidence="9" id="KW-1185">Reference proteome</keyword>